<dbReference type="EMBL" id="JAHEVK010000007">
    <property type="protein sequence ID" value="MBT1776648.1"/>
    <property type="molecule type" value="Genomic_DNA"/>
</dbReference>
<name>A0A9Q2ZS48_9ENTR</name>
<accession>A0A9Q2ZS48</accession>
<gene>
    <name evidence="1" type="ORF">KK080_07455</name>
</gene>
<dbReference type="AlphaFoldDB" id="A0A9Q2ZS48"/>
<proteinExistence type="predicted"/>
<dbReference type="RefSeq" id="WP_063135929.1">
    <property type="nucleotide sequence ID" value="NZ_JBMDBL010000017.1"/>
</dbReference>
<sequence length="260" mass="30113">MLNVGINHSLTRPVNRKFYKYLNMENCLKTLSNGTLWYSRPEKFNDPFDCYPYFPSQGKQKLFKRLKSIYKLEQKASNKLLQRNFNLMSQTGVGGITHRLVSNNLTVTCFSLDHLSAPMWAHYADEHQGFAIEFEYTSEMIARISKTENPIIILPFDVNYTDMRPALYDKDGNMNGLNIALSKSKQWAYEQEVRALSNREGIHEFSRFQITKVFAGVRAGKENKAKIRGAIADMNKEINLRCKFIELGMAFDSYKFVELN</sequence>
<organism evidence="1 2">
    <name type="scientific">Enterobacter hormaechei subsp. hoffmannii</name>
    <dbReference type="NCBI Taxonomy" id="1812934"/>
    <lineage>
        <taxon>Bacteria</taxon>
        <taxon>Pseudomonadati</taxon>
        <taxon>Pseudomonadota</taxon>
        <taxon>Gammaproteobacteria</taxon>
        <taxon>Enterobacterales</taxon>
        <taxon>Enterobacteriaceae</taxon>
        <taxon>Enterobacter</taxon>
        <taxon>Enterobacter cloacae complex</taxon>
    </lineage>
</organism>
<reference evidence="1" key="1">
    <citation type="submission" date="2021-05" db="EMBL/GenBank/DDBJ databases">
        <title>The batch submission of Enterobacter spp. strains.</title>
        <authorList>
            <person name="Wei L."/>
            <person name="Wang C."/>
            <person name="Feng Y."/>
            <person name="Zong Z."/>
        </authorList>
    </citation>
    <scope>NUCLEOTIDE SEQUENCE</scope>
    <source>
        <strain evidence="1">090086</strain>
    </source>
</reference>
<dbReference type="Pfam" id="PF11185">
    <property type="entry name" value="DUF2971"/>
    <property type="match status" value="1"/>
</dbReference>
<evidence type="ECO:0000313" key="1">
    <source>
        <dbReference type="EMBL" id="MBT1776648.1"/>
    </source>
</evidence>
<evidence type="ECO:0000313" key="2">
    <source>
        <dbReference type="Proteomes" id="UP000742934"/>
    </source>
</evidence>
<protein>
    <submittedName>
        <fullName evidence="1">DUF2971 domain-containing protein</fullName>
    </submittedName>
</protein>
<dbReference type="InterPro" id="IPR021352">
    <property type="entry name" value="DUF2971"/>
</dbReference>
<dbReference type="Proteomes" id="UP000742934">
    <property type="component" value="Unassembled WGS sequence"/>
</dbReference>
<comment type="caution">
    <text evidence="1">The sequence shown here is derived from an EMBL/GenBank/DDBJ whole genome shotgun (WGS) entry which is preliminary data.</text>
</comment>